<evidence type="ECO:0000259" key="2">
    <source>
        <dbReference type="Pfam" id="PF12146"/>
    </source>
</evidence>
<keyword evidence="3" id="KW-0378">Hydrolase</keyword>
<feature type="domain" description="Serine aminopeptidase S33" evidence="2">
    <location>
        <begin position="106"/>
        <end position="219"/>
    </location>
</feature>
<dbReference type="InterPro" id="IPR022742">
    <property type="entry name" value="Hydrolase_4"/>
</dbReference>
<dbReference type="SUPFAM" id="SSF53474">
    <property type="entry name" value="alpha/beta-Hydrolases"/>
    <property type="match status" value="1"/>
</dbReference>
<keyword evidence="1" id="KW-0472">Membrane</keyword>
<dbReference type="InterPro" id="IPR029058">
    <property type="entry name" value="AB_hydrolase_fold"/>
</dbReference>
<proteinExistence type="predicted"/>
<reference evidence="3" key="1">
    <citation type="journal article" date="2013" name="PLoS ONE">
        <title>Metagenomic insights into the carbohydrate-active enzymes carried by the microorganisms adhering to solid digesta in the rumen of cows.</title>
        <authorList>
            <person name="Wang L."/>
            <person name="Hatem A."/>
            <person name="Catalyurek U.V."/>
            <person name="Morrison M."/>
            <person name="Yu Z."/>
        </authorList>
    </citation>
    <scope>NUCLEOTIDE SEQUENCE</scope>
</reference>
<dbReference type="PANTHER" id="PTHR43358">
    <property type="entry name" value="ALPHA/BETA-HYDROLASE"/>
    <property type="match status" value="1"/>
</dbReference>
<dbReference type="EMBL" id="KC246778">
    <property type="protein sequence ID" value="AHF23882.1"/>
    <property type="molecule type" value="Genomic_DNA"/>
</dbReference>
<dbReference type="GO" id="GO:0016787">
    <property type="term" value="F:hydrolase activity"/>
    <property type="evidence" value="ECO:0007669"/>
    <property type="project" value="UniProtKB-KW"/>
</dbReference>
<evidence type="ECO:0000256" key="1">
    <source>
        <dbReference type="SAM" id="Phobius"/>
    </source>
</evidence>
<protein>
    <submittedName>
        <fullName evidence="3">Alpha/beta hydrolase</fullName>
    </submittedName>
</protein>
<accession>W0FM84</accession>
<keyword evidence="1" id="KW-0812">Transmembrane</keyword>
<dbReference type="Gene3D" id="3.40.50.1820">
    <property type="entry name" value="alpha/beta hydrolase"/>
    <property type="match status" value="1"/>
</dbReference>
<name>W0FM84_9BACT</name>
<feature type="transmembrane region" description="Helical" evidence="1">
    <location>
        <begin position="12"/>
        <end position="35"/>
    </location>
</feature>
<dbReference type="PANTHER" id="PTHR43358:SF4">
    <property type="entry name" value="ALPHA_BETA HYDROLASE FOLD-1 DOMAIN-CONTAINING PROTEIN"/>
    <property type="match status" value="1"/>
</dbReference>
<organism evidence="3">
    <name type="scientific">uncultured bacterium Contig1759</name>
    <dbReference type="NCBI Taxonomy" id="1393502"/>
    <lineage>
        <taxon>Bacteria</taxon>
        <taxon>environmental samples</taxon>
    </lineage>
</organism>
<keyword evidence="1" id="KW-1133">Transmembrane helix</keyword>
<feature type="domain" description="Serine aminopeptidase S33" evidence="2">
    <location>
        <begin position="257"/>
        <end position="310"/>
    </location>
</feature>
<dbReference type="InterPro" id="IPR052920">
    <property type="entry name" value="DNA-binding_regulatory"/>
</dbReference>
<sequence length="337" mass="37948">MPTDLAISTPFLITILAVVMLLLAGGAFFAVYVSFCDRLFKRIFHRPKPIPQVDRSPMEIDRSTIFGRGKNWFYTYRTEWLSVRVKAFDDTPLSAYFRPSSDRSCRNIAIFVHGYNEHPSEMAAYAKLLMKKIQCHCLIVHQRAHGISGGRDYTYGLKESVDLETWFEFARNRIGPNCRIYVVGRGTGATAALLAAEQEGFCPNVCGIIADSPAESLTALLKAVAHKESSMKPEAFIYRIRQLASKRFGFDINMCDCALYAGRIKIPVLLFQGGDDDVCLPSGTRNIYDNMRCKKRMVVIDSAGHLMAYEAAQATYEREVQKFIESCVMRLVKIGAM</sequence>
<dbReference type="AlphaFoldDB" id="W0FM84"/>
<dbReference type="Pfam" id="PF12146">
    <property type="entry name" value="Hydrolase_4"/>
    <property type="match status" value="2"/>
</dbReference>
<evidence type="ECO:0000313" key="3">
    <source>
        <dbReference type="EMBL" id="AHF23882.1"/>
    </source>
</evidence>